<feature type="domain" description="Carrier" evidence="4">
    <location>
        <begin position="1622"/>
        <end position="1700"/>
    </location>
</feature>
<dbReference type="GO" id="GO:0044550">
    <property type="term" value="P:secondary metabolite biosynthetic process"/>
    <property type="evidence" value="ECO:0007669"/>
    <property type="project" value="TreeGrafter"/>
</dbReference>
<evidence type="ECO:0000313" key="6">
    <source>
        <dbReference type="Proteomes" id="UP000469558"/>
    </source>
</evidence>
<dbReference type="PROSITE" id="PS00012">
    <property type="entry name" value="PHOSPHOPANTETHEINE"/>
    <property type="match status" value="1"/>
</dbReference>
<keyword evidence="1" id="KW-0596">Phosphopantetheine</keyword>
<dbReference type="InterPro" id="IPR001242">
    <property type="entry name" value="Condensation_dom"/>
</dbReference>
<dbReference type="InterPro" id="IPR020806">
    <property type="entry name" value="PKS_PP-bd"/>
</dbReference>
<evidence type="ECO:0000259" key="4">
    <source>
        <dbReference type="PROSITE" id="PS50075"/>
    </source>
</evidence>
<dbReference type="CDD" id="cd05918">
    <property type="entry name" value="A_NRPS_SidN3_like"/>
    <property type="match status" value="4"/>
</dbReference>
<dbReference type="GO" id="GO:0005737">
    <property type="term" value="C:cytoplasm"/>
    <property type="evidence" value="ECO:0007669"/>
    <property type="project" value="TreeGrafter"/>
</dbReference>
<dbReference type="EMBL" id="QGMK01000062">
    <property type="protein sequence ID" value="TVY84699.1"/>
    <property type="molecule type" value="Genomic_DNA"/>
</dbReference>
<evidence type="ECO:0000256" key="3">
    <source>
        <dbReference type="ARBA" id="ARBA00022598"/>
    </source>
</evidence>
<evidence type="ECO:0000313" key="5">
    <source>
        <dbReference type="EMBL" id="TVY84699.1"/>
    </source>
</evidence>
<dbReference type="CDD" id="cd19545">
    <property type="entry name" value="FUM14_C_NRPS-like"/>
    <property type="match status" value="3"/>
</dbReference>
<evidence type="ECO:0000256" key="2">
    <source>
        <dbReference type="ARBA" id="ARBA00022553"/>
    </source>
</evidence>
<dbReference type="FunFam" id="3.30.300.30:FF:000015">
    <property type="entry name" value="Nonribosomal peptide synthase SidD"/>
    <property type="match status" value="4"/>
</dbReference>
<dbReference type="FunFam" id="1.10.1200.10:FF:000005">
    <property type="entry name" value="Nonribosomal peptide synthetase 1"/>
    <property type="match status" value="1"/>
</dbReference>
<dbReference type="PANTHER" id="PTHR45527">
    <property type="entry name" value="NONRIBOSOMAL PEPTIDE SYNTHETASE"/>
    <property type="match status" value="1"/>
</dbReference>
<gene>
    <name evidence="5" type="primary">easA_1</name>
    <name evidence="5" type="ORF">LSUE1_G001476</name>
</gene>
<dbReference type="SUPFAM" id="SSF56801">
    <property type="entry name" value="Acetyl-CoA synthetase-like"/>
    <property type="match status" value="4"/>
</dbReference>
<feature type="domain" description="Carrier" evidence="4">
    <location>
        <begin position="567"/>
        <end position="643"/>
    </location>
</feature>
<dbReference type="SUPFAM" id="SSF52777">
    <property type="entry name" value="CoA-dependent acyltransferases"/>
    <property type="match status" value="8"/>
</dbReference>
<dbReference type="InterPro" id="IPR023213">
    <property type="entry name" value="CAT-like_dom_sf"/>
</dbReference>
<dbReference type="InterPro" id="IPR036736">
    <property type="entry name" value="ACP-like_sf"/>
</dbReference>
<name>A0A8T9CFS1_9HELO</name>
<reference evidence="5 6" key="1">
    <citation type="submission" date="2018-05" db="EMBL/GenBank/DDBJ databases">
        <title>Genome sequencing and assembly of the regulated plant pathogen Lachnellula willkommii and related sister species for the development of diagnostic species identification markers.</title>
        <authorList>
            <person name="Giroux E."/>
            <person name="Bilodeau G."/>
        </authorList>
    </citation>
    <scope>NUCLEOTIDE SEQUENCE [LARGE SCALE GENOMIC DNA]</scope>
    <source>
        <strain evidence="5 6">CBS 268.59</strain>
    </source>
</reference>
<dbReference type="GO" id="GO:0031177">
    <property type="term" value="F:phosphopantetheine binding"/>
    <property type="evidence" value="ECO:0007669"/>
    <property type="project" value="InterPro"/>
</dbReference>
<dbReference type="InterPro" id="IPR045851">
    <property type="entry name" value="AMP-bd_C_sf"/>
</dbReference>
<dbReference type="PANTHER" id="PTHR45527:SF1">
    <property type="entry name" value="FATTY ACID SYNTHASE"/>
    <property type="match status" value="1"/>
</dbReference>
<accession>A0A8T9CFS1</accession>
<dbReference type="InterPro" id="IPR009081">
    <property type="entry name" value="PP-bd_ACP"/>
</dbReference>
<feature type="domain" description="Carrier" evidence="4">
    <location>
        <begin position="3786"/>
        <end position="3862"/>
    </location>
</feature>
<keyword evidence="6" id="KW-1185">Reference proteome</keyword>
<dbReference type="NCBIfam" id="NF003417">
    <property type="entry name" value="PRK04813.1"/>
    <property type="match status" value="4"/>
</dbReference>
<dbReference type="FunFam" id="3.30.559.30:FF:000003">
    <property type="entry name" value="Nonribosomal peptide synthase SidD"/>
    <property type="match status" value="3"/>
</dbReference>
<dbReference type="Gene3D" id="1.10.1200.10">
    <property type="entry name" value="ACP-like"/>
    <property type="match status" value="4"/>
</dbReference>
<keyword evidence="2" id="KW-0597">Phosphoprotein</keyword>
<dbReference type="Gene3D" id="3.40.50.12780">
    <property type="entry name" value="N-terminal domain of ligase-like"/>
    <property type="match status" value="2"/>
</dbReference>
<organism evidence="5 6">
    <name type="scientific">Lachnellula suecica</name>
    <dbReference type="NCBI Taxonomy" id="602035"/>
    <lineage>
        <taxon>Eukaryota</taxon>
        <taxon>Fungi</taxon>
        <taxon>Dikarya</taxon>
        <taxon>Ascomycota</taxon>
        <taxon>Pezizomycotina</taxon>
        <taxon>Leotiomycetes</taxon>
        <taxon>Helotiales</taxon>
        <taxon>Lachnaceae</taxon>
        <taxon>Lachnellula</taxon>
    </lineage>
</organism>
<dbReference type="Gene3D" id="2.30.38.10">
    <property type="entry name" value="Luciferase, Domain 3"/>
    <property type="match status" value="2"/>
</dbReference>
<dbReference type="PROSITE" id="PS50075">
    <property type="entry name" value="CARRIER"/>
    <property type="match status" value="4"/>
</dbReference>
<comment type="caution">
    <text evidence="5">The sequence shown here is derived from an EMBL/GenBank/DDBJ whole genome shotgun (WGS) entry which is preliminary data.</text>
</comment>
<dbReference type="FunFam" id="3.40.50.12780:FF:000014">
    <property type="entry name" value="Nonribosomal peptide synthetase 1"/>
    <property type="match status" value="1"/>
</dbReference>
<proteinExistence type="predicted"/>
<dbReference type="PROSITE" id="PS00455">
    <property type="entry name" value="AMP_BINDING"/>
    <property type="match status" value="3"/>
</dbReference>
<dbReference type="Gene3D" id="3.40.50.980">
    <property type="match status" value="4"/>
</dbReference>
<dbReference type="InterPro" id="IPR000873">
    <property type="entry name" value="AMP-dep_synth/lig_dom"/>
</dbReference>
<dbReference type="NCBIfam" id="TIGR01733">
    <property type="entry name" value="AA-adenyl-dom"/>
    <property type="match status" value="2"/>
</dbReference>
<dbReference type="SUPFAM" id="SSF47336">
    <property type="entry name" value="ACP-like"/>
    <property type="match status" value="4"/>
</dbReference>
<feature type="domain" description="Carrier" evidence="4">
    <location>
        <begin position="2705"/>
        <end position="2781"/>
    </location>
</feature>
<dbReference type="Pfam" id="PF00668">
    <property type="entry name" value="Condensation"/>
    <property type="match status" value="4"/>
</dbReference>
<protein>
    <submittedName>
        <fullName evidence="5">Nonribosomal peptide synthetase easA</fullName>
    </submittedName>
</protein>
<evidence type="ECO:0000256" key="1">
    <source>
        <dbReference type="ARBA" id="ARBA00022450"/>
    </source>
</evidence>
<dbReference type="Gene3D" id="3.30.559.10">
    <property type="entry name" value="Chloramphenicol acetyltransferase-like domain"/>
    <property type="match status" value="4"/>
</dbReference>
<dbReference type="GO" id="GO:0043041">
    <property type="term" value="P:amino acid activation for nonribosomal peptide biosynthetic process"/>
    <property type="evidence" value="ECO:0007669"/>
    <property type="project" value="TreeGrafter"/>
</dbReference>
<sequence length="4324" mass="479477">MLNRDIMDHETYGNAMEPDLFNDEMGVTSMDWQRIRAWNQSQPECISSCVHSLIQLHVESRPDALAVCAWDGCFTYQELDKISSSIALKLVQRGVLSHSYVPMCLERSKWVPVVMISVMKAGAAVVPLDPTQPVHRLQEILLKVDSRLVVTSSRCAPLFSEDSHISSFLVDHSIPMEVGEGTLPLLSPTDAALVMFTGVIIEHRALATAARMHAFYHNITPQSRVAQFASYIWLPCTTEIVSTLIYGGRVCIPSDSERINDPTSFMRNHMITLAHLTPSFLGPVLPQELPSLESLELGGEKVPQDIIERWRGAVKLVIGYGSTETNSALLQVIGGESETSSSKLNGSSACWIVERGNCEKLAPIAAEGELLVESWALAQGYLNNTEESSDVFIKTPKWLQRFRSGKNTRVCRLGDIARYNQDGSIQILGRINDVIKIRGQKVNLGEIEHQIRQIVPEAIRVAVAASTRPDQVHDTRLVAFLAFGVGSTTQPGSLDAESGNSLHLSHLEAHLTRRLPSFMVPSFYVPMEQLPVTGTGKLDRRKLEAMASDFAAREFAKIISSAASMRSPSSATEKWLARIWTDLLCIEYTCIGLKSNFFALGGNSIYAMQLVSKARMFGLTLTVEIIFKRPTLEAMASTQDLCLEHDAADPTISPFQLLDHIGTPEYVAKIISTSCNVDTNAIEDAYPTTSLQAGLMALSMKRPGDYLVSWALPLQPSISLKQFRDSWEEVLQLYPILRTRLVQTQFGLVQVVLQNSLDWSLYLSRSAWEEECREGLSMQGGKLIKYAIENGLHGEHRFHCTMHHSLIDAWGMEHCIRTLESVYLKHNVAPAPGFNQFIHHISTYEQKEATSFWLDQLQGAPQVHFPNLPDPGYLPTPNESLYRTISLAKQRKTTVTSANILRASWAILLDWYLDTKDVTFGATLSGRSSKFWGIETMLGPTITTVPIRVKVCQEQTVAQFLEAIQQQAADMIPFEQTGLQNISHLHPNLESATDFQNLLIVQTAASPSFLGESLHVDMQGSWCTYALNAECTLSELGVEVKATYDPDVLPRQQMQHFLAQYEHIIHQLCGDGKTLIGDVNRLCQFDRDQIWKWNEFTPPTIDSCAHELFRTKAASQPDSLAVFSHDGNLSYKDLDEASDRFANYLINAFNILPDEIVPLCVEKSKLVIVSMLAVWKAGAGFAPIDSAYPDKWSQSVFDNVGARVVISSKRLDYLSPEVHNVVLNEQFLENLPQNPAPIQSAVSSRNICYVIHTSGSTGRPKGIIHEHRSYLSSALARSPSLFRGKSSRVLQFASYSFDISIDDIWTTLLTGGTICIPSDHERKNDLVGYINRAHITNAEATPSLVSTLDPRTMPCLKVMSMSGESSTGVNKRDWVDSVILLDEYGPAEVSIKSHSRRIHHDTQPGNIGHCMVGRSWIVNISDHNKLQPIGSVGELLIEGPALARGYVNLDKTTRRSFIENPNWLPKEFYGSRRLYKTGDLARYNPDGTIVILGRADNQVKIRGQRVEFGNIEEHIRKVLPRHATVVVDFITMKNSRSTGNLVAFIASISPTELSSLGATIQLHLLKRLPVYMIPDAMLHLDMMQTNISWKVNRPQLRKMGSEMEPGAFIFLSDLSKPMALSAPSTNMESWMQNLWAEALGVSISEIGANSHFIHIGGNSVLAMKLVSLANKAQPGLALTVADIFQYPILSDMASSRSWVKATASGTSSSTLGSFALVKSPDPDPRAEIEQKIANAIGETLPIEDAYPCSPLQAGIMALSTKDPGLYVVQVVCTLHASIDISRFKMACELVYDRAPILRTRIVQLQSILLQIVVKSKISWGRGHTLTEYLNTQNNELMTINRPLTRWGIIEAPSENVFVWSLHHAVYDGWSMGLILTAIKNIYTHDVDWHPQKAFNLFIQYLEQMNHESCSEFWISQLGNLEDFESTSFPKLPYDSYKPRATSTITHRIQLHYTEPRNFTISTLVRAAWSLVVSRHIDSTDVIFGTVLTGRDILIPGAGDMVGPLFTTVPFRIKLERSKSVPNFLFDVQNQAIGMRDFQHFGLANIHETIGRDMSSSLFQTILVVQTEGDIFPEELFAEGKFNRSLSDFNPYAIMIQVATKKDDVLSIDVSFDPLVVDQLQMQRLCHQLEHVMAQFQETKSTALEEIEVLSPQDRQEILDWNQGPTMCPTIKSCIHPIIYNRVLQTPNAVAVASWEGDLSYLRLDRLSTQLAHCLISCNVGPEVIVPLCFEKSYWTIVGVLAVLKAGGAFVLLDPAHPEQRLRRIIQDVNAPLILTSAILGSKFNDIKSIVVCDELISALPNTDVSPITAVCPENLACVVFTSGSTGYPKGICLSHSAICTSSNAHGPGLNMCESSRVFQFSSYAFDMAVYDVLTTLQMGGCIVVPSDEQRLNQLAETMTAMRADWAFLTPSTLSLLRRDDLPTLQTLVTGGEPVSKAIIEEWAGKVKLFQCSGPAETTTCIFGEMNQTTKNNTIGFARIPVWIVDPLDHEILLPIGAVGEMVLEGNTLARGYLNTPSAAWIEEASWSHLLGQQDSTLSPALRRMYKTGDLVQYNSNGSLGIIGRKDSQVKLRGQRIETGEIEDVIRRSVPEVMTTVEIVAPSDGNKMDTLVAFIWLGDTLPAASHTDPILFTELDARQKAILSPLKAKLSQALPSYMVPSIIIPLSYMPLNSAGKTDRKFLRRAASQLSTKVLASFSIPAGAKIPPTSDMELRLAEVWSEVLNIGLNEIGAKDNFFRLGGNSISAMRLVAVARAREIALTVAEIFSHPSLVSQAKACKAFVASDSVSVSSFQLVGGVAAVEPIIEELVRTFKFPRQKIADIYPCSPLQEGLITLSVANPGAYIAHELYELPYDVDINRFKAACGATFQAHAVLRTRIVQLESSKMVQVVMEDTLKWFEGDSIQTYISMPRDTDPLAKPLTEWAIIATNPKTFVWTRHHAIYDGNSLNLLLQTIGRFYAAMEIEATYVDSSVGYNIFIKYLNERDAIASQNYWQRYLTGSTRTKFPHSRGSDSKPNPAQHLVHEIELADTQNFNTTLPLLIRTAWAFLLSKYTGSDDVVFGTVLSGRNAPLAGIMSVSGPTFVTVPVRAQFPEGGTKIADLVESIQNDAADAIPHEHFGLQNIMSISKDMRDACSFDTLLVIQSESYDDNSLLKPIGIASQQTFRTYALTLECRMTMNGVAVDAFFDDSLVATQQMRRLLGHFEAVLLDLVTGPGDMLIQDLTMLTPADLSQIWDWNESPPPKIFDCIHNLVGKQIILRRDHPALHSFEGTLTYKELDDLSSRLADHLICVGVTHEVKVPLVFEKSLWTPVAMLGVLRAGGAFNPLDASNQPPARLEALIQQVDGKGLVLSSQINAQLASSMSENVFVVTRESLQALPDHRMWESKDLKPDSPAYVHFTSGSTGTPKPVVVEHFAYCTSASAHIPRVKLSSSSRALQFASYSFDDCIMNILTTLIAGACVCVPSEMERGNDLAGAMTRMGVNWAHLTPSVATTLNPDHVPTLKTLLLGGEAVGAHHIQQWATRLQLINVYGPSELCVMCAANDSMDEMEASNVGTAVGSLSWIVEANDHTKLAPIGVVGELVMEAHMMARGYYKQESLTNAVFLEAPGWLRSGFGTRQGRTGRVYKTGDLVRYASDGTLIYIRRKDKQLKIRGQRVEIGEVEYQLKAHLPNQVLDAAVDVISPPGNDDSLRLVAFICLKSGFANPGSQSGSLGDVATATTIDHLETRLADSLPTYMIPSMFVPLENMPLTMSKKVDRRKLRDIATGLFPQHMLARQTKPTAEEFEDLSLTPLQRQLQAIWGQVLNLPPDSIPPRESFLRLGGDSISAMQVLAKCRARGIKITLPDLLKFKNILDVSSHIEATTSSGEMVLSEFFTGKEILCGVNDHSTEIGAEELGVPFPLSPIQTSFFLINPDGNDFDQLDNSLEVKSHISQIQLESALQKVVHKHSMLRARFRCRDPGHWEQVLTNDITGSLDFQFQEVSSPNDLDAVFFAARTKINIQSGPLTAVRLIATPAGQTMYLTVHHLVTDLVSMRIIFQDLEALLSDASEFENNGSLSFPSWTTEQARYAQRLRAQEVLPFEVPPPLLEFWGIEDPVAFRIGYRTERLMLTKSVSQIIKSSIGIVQQELLDCFIAMLAKSFSQVFTDRMVPAIFNVSHGRHPWDDAFDVSHTVGWFTAMYPVTFTQPKLNDFLTLIKHVSFTRQSIAHGGIDYFAYHYLNPDGVSAFNHHQFREITVNYAGLYQQFDRDDGIFKTTSDTSREAESQTATTVKHTSCFEIVIRDIDGCIVFDFAWDASLKHQDRILAWISETGHLAKHLEGDFANSV</sequence>
<dbReference type="InterPro" id="IPR020845">
    <property type="entry name" value="AMP-binding_CS"/>
</dbReference>
<dbReference type="InterPro" id="IPR006162">
    <property type="entry name" value="Ppantetheine_attach_site"/>
</dbReference>
<dbReference type="Proteomes" id="UP000469558">
    <property type="component" value="Unassembled WGS sequence"/>
</dbReference>
<dbReference type="InterPro" id="IPR042099">
    <property type="entry name" value="ANL_N_sf"/>
</dbReference>
<dbReference type="GO" id="GO:0016874">
    <property type="term" value="F:ligase activity"/>
    <property type="evidence" value="ECO:0007669"/>
    <property type="project" value="UniProtKB-KW"/>
</dbReference>
<dbReference type="Gene3D" id="3.30.300.30">
    <property type="match status" value="4"/>
</dbReference>
<dbReference type="Gene3D" id="3.30.559.30">
    <property type="entry name" value="Nonribosomal peptide synthetase, condensation domain"/>
    <property type="match status" value="4"/>
</dbReference>
<dbReference type="SMART" id="SM00823">
    <property type="entry name" value="PKS_PP"/>
    <property type="match status" value="3"/>
</dbReference>
<dbReference type="Pfam" id="PF00550">
    <property type="entry name" value="PP-binding"/>
    <property type="match status" value="4"/>
</dbReference>
<dbReference type="Pfam" id="PF00501">
    <property type="entry name" value="AMP-binding"/>
    <property type="match status" value="4"/>
</dbReference>
<keyword evidence="3" id="KW-0436">Ligase</keyword>
<dbReference type="InterPro" id="IPR010071">
    <property type="entry name" value="AA_adenyl_dom"/>
</dbReference>
<dbReference type="OrthoDB" id="416786at2759"/>